<dbReference type="CDD" id="cd00082">
    <property type="entry name" value="HisKA"/>
    <property type="match status" value="1"/>
</dbReference>
<dbReference type="CDD" id="cd00075">
    <property type="entry name" value="HATPase"/>
    <property type="match status" value="1"/>
</dbReference>
<dbReference type="EMBL" id="BMJB01000001">
    <property type="protein sequence ID" value="GGA62858.1"/>
    <property type="molecule type" value="Genomic_DNA"/>
</dbReference>
<reference evidence="11" key="2">
    <citation type="submission" date="2020-09" db="EMBL/GenBank/DDBJ databases">
        <authorList>
            <person name="Sun Q."/>
            <person name="Zhou Y."/>
        </authorList>
    </citation>
    <scope>NUCLEOTIDE SEQUENCE</scope>
    <source>
        <strain evidence="11">CGMCC 1.15447</strain>
    </source>
</reference>
<keyword evidence="8" id="KW-0902">Two-component regulatory system</keyword>
<keyword evidence="7" id="KW-0067">ATP-binding</keyword>
<dbReference type="PROSITE" id="PS50112">
    <property type="entry name" value="PAS"/>
    <property type="match status" value="1"/>
</dbReference>
<dbReference type="InterPro" id="IPR036097">
    <property type="entry name" value="HisK_dim/P_sf"/>
</dbReference>
<evidence type="ECO:0000259" key="9">
    <source>
        <dbReference type="PROSITE" id="PS50109"/>
    </source>
</evidence>
<protein>
    <recommendedName>
        <fullName evidence="2">histidine kinase</fullName>
        <ecNumber evidence="2">2.7.13.3</ecNumber>
    </recommendedName>
</protein>
<dbReference type="SUPFAM" id="SSF55874">
    <property type="entry name" value="ATPase domain of HSP90 chaperone/DNA topoisomerase II/histidine kinase"/>
    <property type="match status" value="1"/>
</dbReference>
<proteinExistence type="predicted"/>
<gene>
    <name evidence="11" type="ORF">GCM10011507_13070</name>
</gene>
<keyword evidence="6" id="KW-0418">Kinase</keyword>
<dbReference type="NCBIfam" id="TIGR00229">
    <property type="entry name" value="sensory_box"/>
    <property type="match status" value="1"/>
</dbReference>
<evidence type="ECO:0000256" key="8">
    <source>
        <dbReference type="ARBA" id="ARBA00023012"/>
    </source>
</evidence>
<accession>A0A916W3G2</accession>
<feature type="domain" description="PAS" evidence="10">
    <location>
        <begin position="23"/>
        <end position="75"/>
    </location>
</feature>
<feature type="domain" description="Histidine kinase" evidence="9">
    <location>
        <begin position="165"/>
        <end position="379"/>
    </location>
</feature>
<dbReference type="Pfam" id="PF00512">
    <property type="entry name" value="HisKA"/>
    <property type="match status" value="1"/>
</dbReference>
<evidence type="ECO:0000256" key="1">
    <source>
        <dbReference type="ARBA" id="ARBA00000085"/>
    </source>
</evidence>
<dbReference type="InterPro" id="IPR003661">
    <property type="entry name" value="HisK_dim/P_dom"/>
</dbReference>
<dbReference type="GO" id="GO:0000155">
    <property type="term" value="F:phosphorelay sensor kinase activity"/>
    <property type="evidence" value="ECO:0007669"/>
    <property type="project" value="InterPro"/>
</dbReference>
<keyword evidence="3" id="KW-0597">Phosphoprotein</keyword>
<evidence type="ECO:0000256" key="4">
    <source>
        <dbReference type="ARBA" id="ARBA00022679"/>
    </source>
</evidence>
<dbReference type="SMART" id="SM00388">
    <property type="entry name" value="HisKA"/>
    <property type="match status" value="1"/>
</dbReference>
<evidence type="ECO:0000256" key="5">
    <source>
        <dbReference type="ARBA" id="ARBA00022741"/>
    </source>
</evidence>
<evidence type="ECO:0000256" key="3">
    <source>
        <dbReference type="ARBA" id="ARBA00022553"/>
    </source>
</evidence>
<keyword evidence="12" id="KW-1185">Reference proteome</keyword>
<keyword evidence="4" id="KW-0808">Transferase</keyword>
<dbReference type="InterPro" id="IPR036890">
    <property type="entry name" value="HATPase_C_sf"/>
</dbReference>
<evidence type="ECO:0000259" key="10">
    <source>
        <dbReference type="PROSITE" id="PS50112"/>
    </source>
</evidence>
<dbReference type="PANTHER" id="PTHR43065">
    <property type="entry name" value="SENSOR HISTIDINE KINASE"/>
    <property type="match status" value="1"/>
</dbReference>
<comment type="catalytic activity">
    <reaction evidence="1">
        <text>ATP + protein L-histidine = ADP + protein N-phospho-L-histidine.</text>
        <dbReference type="EC" id="2.7.13.3"/>
    </reaction>
</comment>
<dbReference type="CDD" id="cd00130">
    <property type="entry name" value="PAS"/>
    <property type="match status" value="1"/>
</dbReference>
<evidence type="ECO:0000256" key="7">
    <source>
        <dbReference type="ARBA" id="ARBA00022840"/>
    </source>
</evidence>
<dbReference type="Proteomes" id="UP000648801">
    <property type="component" value="Unassembled WGS sequence"/>
</dbReference>
<dbReference type="Pfam" id="PF00989">
    <property type="entry name" value="PAS"/>
    <property type="match status" value="1"/>
</dbReference>
<evidence type="ECO:0000256" key="2">
    <source>
        <dbReference type="ARBA" id="ARBA00012438"/>
    </source>
</evidence>
<evidence type="ECO:0000313" key="12">
    <source>
        <dbReference type="Proteomes" id="UP000648801"/>
    </source>
</evidence>
<dbReference type="PROSITE" id="PS50109">
    <property type="entry name" value="HIS_KIN"/>
    <property type="match status" value="1"/>
</dbReference>
<dbReference type="InterPro" id="IPR000014">
    <property type="entry name" value="PAS"/>
</dbReference>
<evidence type="ECO:0000256" key="6">
    <source>
        <dbReference type="ARBA" id="ARBA00022777"/>
    </source>
</evidence>
<dbReference type="InterPro" id="IPR005467">
    <property type="entry name" value="His_kinase_dom"/>
</dbReference>
<reference evidence="11" key="1">
    <citation type="journal article" date="2014" name="Int. J. Syst. Evol. Microbiol.">
        <title>Complete genome sequence of Corynebacterium casei LMG S-19264T (=DSM 44701T), isolated from a smear-ripened cheese.</title>
        <authorList>
            <consortium name="US DOE Joint Genome Institute (JGI-PGF)"/>
            <person name="Walter F."/>
            <person name="Albersmeier A."/>
            <person name="Kalinowski J."/>
            <person name="Ruckert C."/>
        </authorList>
    </citation>
    <scope>NUCLEOTIDE SEQUENCE</scope>
    <source>
        <strain evidence="11">CGMCC 1.15447</strain>
    </source>
</reference>
<dbReference type="SMART" id="SM00387">
    <property type="entry name" value="HATPase_c"/>
    <property type="match status" value="1"/>
</dbReference>
<dbReference type="RefSeq" id="WP_229668763.1">
    <property type="nucleotide sequence ID" value="NZ_BMJB01000001.1"/>
</dbReference>
<keyword evidence="5" id="KW-0547">Nucleotide-binding</keyword>
<dbReference type="SMART" id="SM00091">
    <property type="entry name" value="PAS"/>
    <property type="match status" value="1"/>
</dbReference>
<dbReference type="AlphaFoldDB" id="A0A916W3G2"/>
<dbReference type="Gene3D" id="1.10.287.130">
    <property type="match status" value="1"/>
</dbReference>
<dbReference type="GO" id="GO:0005524">
    <property type="term" value="F:ATP binding"/>
    <property type="evidence" value="ECO:0007669"/>
    <property type="project" value="UniProtKB-KW"/>
</dbReference>
<dbReference type="PRINTS" id="PR00344">
    <property type="entry name" value="BCTRLSENSOR"/>
</dbReference>
<dbReference type="InterPro" id="IPR035965">
    <property type="entry name" value="PAS-like_dom_sf"/>
</dbReference>
<sequence>MREARMAMGQIWMMPKTPPIWGQKEHWQALLDSATEGICGLDPDGRSMLVNRAAADMLGFSPEEMLGAVLHDLVHRHGPGQVEEIAGCQVHSIFLGKQPAGHWAGALVRKDGMELAVEISSEPVVVDGVQQGVAVTLREAGSMFAEERALWKLEKLASIGQLASSIAHEINNPLESITNLLYLIQHANEMDEVRQYAGLAQDELQRVTEITLQTLRFHRQHTRPVEVDMTELLSSVMALYTGRLLVRDVAIDLKLKAAPKIVCLEGEVRQVINNLVRNALDAMPGGGMLYVRLHGQRDADTGARGVRLTVADTGEGISNVIMPRLFQPFQTTKEMTGTGLGLWVSKGIVEKHGGSIRFRTRRGTSRHGTAFTVWLPVEPSVSLSPEAD</sequence>
<dbReference type="InterPro" id="IPR004358">
    <property type="entry name" value="Sig_transdc_His_kin-like_C"/>
</dbReference>
<dbReference type="InterPro" id="IPR003594">
    <property type="entry name" value="HATPase_dom"/>
</dbReference>
<evidence type="ECO:0000313" key="11">
    <source>
        <dbReference type="EMBL" id="GGA62858.1"/>
    </source>
</evidence>
<dbReference type="Gene3D" id="3.30.450.20">
    <property type="entry name" value="PAS domain"/>
    <property type="match status" value="1"/>
</dbReference>
<dbReference type="PANTHER" id="PTHR43065:SF10">
    <property type="entry name" value="PEROXIDE STRESS-ACTIVATED HISTIDINE KINASE MAK3"/>
    <property type="match status" value="1"/>
</dbReference>
<dbReference type="SUPFAM" id="SSF47384">
    <property type="entry name" value="Homodimeric domain of signal transducing histidine kinase"/>
    <property type="match status" value="1"/>
</dbReference>
<organism evidence="11 12">
    <name type="scientific">Edaphobacter acidisoli</name>
    <dbReference type="NCBI Taxonomy" id="2040573"/>
    <lineage>
        <taxon>Bacteria</taxon>
        <taxon>Pseudomonadati</taxon>
        <taxon>Acidobacteriota</taxon>
        <taxon>Terriglobia</taxon>
        <taxon>Terriglobales</taxon>
        <taxon>Acidobacteriaceae</taxon>
        <taxon>Edaphobacter</taxon>
    </lineage>
</organism>
<dbReference type="InterPro" id="IPR013767">
    <property type="entry name" value="PAS_fold"/>
</dbReference>
<dbReference type="GO" id="GO:0006355">
    <property type="term" value="P:regulation of DNA-templated transcription"/>
    <property type="evidence" value="ECO:0007669"/>
    <property type="project" value="InterPro"/>
</dbReference>
<dbReference type="Pfam" id="PF02518">
    <property type="entry name" value="HATPase_c"/>
    <property type="match status" value="1"/>
</dbReference>
<dbReference type="SUPFAM" id="SSF55785">
    <property type="entry name" value="PYP-like sensor domain (PAS domain)"/>
    <property type="match status" value="1"/>
</dbReference>
<dbReference type="EC" id="2.7.13.3" evidence="2"/>
<dbReference type="Gene3D" id="3.30.565.10">
    <property type="entry name" value="Histidine kinase-like ATPase, C-terminal domain"/>
    <property type="match status" value="1"/>
</dbReference>
<comment type="caution">
    <text evidence="11">The sequence shown here is derived from an EMBL/GenBank/DDBJ whole genome shotgun (WGS) entry which is preliminary data.</text>
</comment>
<name>A0A916W3G2_9BACT</name>